<dbReference type="Gene3D" id="2.40.30.20">
    <property type="match status" value="1"/>
</dbReference>
<proteinExistence type="predicted"/>
<name>A0A6J5R0E0_9CAUD</name>
<protein>
    <submittedName>
        <fullName evidence="1">Uncharacterized protein</fullName>
    </submittedName>
</protein>
<dbReference type="InterPro" id="IPR023366">
    <property type="entry name" value="ATP_synth_asu-like_sf"/>
</dbReference>
<accession>A0A6J5R0E0</accession>
<evidence type="ECO:0000313" key="1">
    <source>
        <dbReference type="EMBL" id="CAB4190349.1"/>
    </source>
</evidence>
<organism evidence="1">
    <name type="scientific">uncultured Caudovirales phage</name>
    <dbReference type="NCBI Taxonomy" id="2100421"/>
    <lineage>
        <taxon>Viruses</taxon>
        <taxon>Duplodnaviria</taxon>
        <taxon>Heunggongvirae</taxon>
        <taxon>Uroviricota</taxon>
        <taxon>Caudoviricetes</taxon>
        <taxon>Peduoviridae</taxon>
        <taxon>Maltschvirus</taxon>
        <taxon>Maltschvirus maltsch</taxon>
    </lineage>
</organism>
<reference evidence="1" key="1">
    <citation type="submission" date="2020-05" db="EMBL/GenBank/DDBJ databases">
        <authorList>
            <person name="Chiriac C."/>
            <person name="Salcher M."/>
            <person name="Ghai R."/>
            <person name="Kavagutti S V."/>
        </authorList>
    </citation>
    <scope>NUCLEOTIDE SEQUENCE</scope>
</reference>
<sequence length="710" mass="77178">MPFVKLKFLPGVNRDQTDYAGEGGWYESEKIRFRSGYPQKLGGWVKATPDTFIGVCRQMWNWITTYADDLLSLGTEKKVYIEAGGTFFDITPLRTSTPTLSSPDTNNCVQTVSGSFKVIINLGVAHNADTGSYVTIAGVTGTVGGVPNSEINANHEIVVIDSDSFYFPVTTAATSSVGSGGGTAITIDFEIEPGNTVVTAGYGWGVGAWSRDAWGLGSTTGSVYLPQQDWWFNNLDNDLIMNIRNGAPYYWARGTNSDPTTALATRAVTLQAIATAGSFDPNAVPVKVMQTLVSQQDKHVLAFGAVPYGSTDPDDFDPMLIRWSDQDEPGQWTPAVTNSAGFLRVSRGSRIACALPTRQEILVWTDTHLYTLQFTGTTDVFSLQEYADNISIISPRATISAASVTYWMGQDKFYAYSGRIETLACTLRNHVFENINYNQAAQIVCGTNEQWNEVWWMYPSADSNWNNKYVIYNYADKIWYYGTIGRTAWLDTPLRLFPQATNTVESPTTATITGSIATTTLTVTAVTGTIQVGMVLTGNGLAADTYVIGQITGTTGSTGTYEVSPSQTVIATTITGSIGALGYLYNHEDGVNDDGSAMEAYIQSNDFDIEDGEQFMLTRRIITDIGFEGSTAAEPEATLTIRPRNFPGVAFSGDVSDSQPVIETSVGVYTGQVFVRARGRQMALKVSSADLGVQWQLGALRLDVRPDGRR</sequence>
<gene>
    <name evidence="1" type="ORF">UFOVP1193_54</name>
</gene>
<dbReference type="EMBL" id="LR797156">
    <property type="protein sequence ID" value="CAB4190349.1"/>
    <property type="molecule type" value="Genomic_DNA"/>
</dbReference>